<protein>
    <submittedName>
        <fullName evidence="2">Uncharacterized protein</fullName>
    </submittedName>
</protein>
<name>A0A0G4M107_VERLO</name>
<dbReference type="EMBL" id="CVQH01020574">
    <property type="protein sequence ID" value="CRK27962.1"/>
    <property type="molecule type" value="Genomic_DNA"/>
</dbReference>
<feature type="region of interest" description="Disordered" evidence="1">
    <location>
        <begin position="337"/>
        <end position="373"/>
    </location>
</feature>
<feature type="region of interest" description="Disordered" evidence="1">
    <location>
        <begin position="385"/>
        <end position="407"/>
    </location>
</feature>
<accession>A0A0G4M107</accession>
<feature type="compositionally biased region" description="Basic and acidic residues" evidence="1">
    <location>
        <begin position="745"/>
        <end position="769"/>
    </location>
</feature>
<feature type="region of interest" description="Disordered" evidence="1">
    <location>
        <begin position="707"/>
        <end position="769"/>
    </location>
</feature>
<gene>
    <name evidence="2" type="ORF">BN1708_015037</name>
</gene>
<feature type="region of interest" description="Disordered" evidence="1">
    <location>
        <begin position="487"/>
        <end position="522"/>
    </location>
</feature>
<feature type="non-terminal residue" evidence="2">
    <location>
        <position position="909"/>
    </location>
</feature>
<dbReference type="AlphaFoldDB" id="A0A0G4M107"/>
<feature type="region of interest" description="Disordered" evidence="1">
    <location>
        <begin position="545"/>
        <end position="577"/>
    </location>
</feature>
<proteinExistence type="predicted"/>
<keyword evidence="3" id="KW-1185">Reference proteome</keyword>
<evidence type="ECO:0000313" key="2">
    <source>
        <dbReference type="EMBL" id="CRK27962.1"/>
    </source>
</evidence>
<dbReference type="Proteomes" id="UP000044602">
    <property type="component" value="Unassembled WGS sequence"/>
</dbReference>
<feature type="compositionally biased region" description="Basic and acidic residues" evidence="1">
    <location>
        <begin position="349"/>
        <end position="367"/>
    </location>
</feature>
<feature type="region of interest" description="Disordered" evidence="1">
    <location>
        <begin position="829"/>
        <end position="858"/>
    </location>
</feature>
<organism evidence="2 3">
    <name type="scientific">Verticillium longisporum</name>
    <name type="common">Verticillium dahliae var. longisporum</name>
    <dbReference type="NCBI Taxonomy" id="100787"/>
    <lineage>
        <taxon>Eukaryota</taxon>
        <taxon>Fungi</taxon>
        <taxon>Dikarya</taxon>
        <taxon>Ascomycota</taxon>
        <taxon>Pezizomycotina</taxon>
        <taxon>Sordariomycetes</taxon>
        <taxon>Hypocreomycetidae</taxon>
        <taxon>Glomerellales</taxon>
        <taxon>Plectosphaerellaceae</taxon>
        <taxon>Verticillium</taxon>
    </lineage>
</organism>
<evidence type="ECO:0000313" key="3">
    <source>
        <dbReference type="Proteomes" id="UP000044602"/>
    </source>
</evidence>
<feature type="compositionally biased region" description="Basic and acidic residues" evidence="1">
    <location>
        <begin position="839"/>
        <end position="852"/>
    </location>
</feature>
<reference evidence="2 3" key="1">
    <citation type="submission" date="2015-05" db="EMBL/GenBank/DDBJ databases">
        <authorList>
            <person name="Wang D.B."/>
            <person name="Wang M."/>
        </authorList>
    </citation>
    <scope>NUCLEOTIDE SEQUENCE [LARGE SCALE GENOMIC DNA]</scope>
    <source>
        <strain evidence="2">VL1</strain>
    </source>
</reference>
<sequence>MTLPPLAARVTPEVIVLAGVRVARALLRLGLREVAIPPRSAAERPGAGSRRGRHAEAVDAAVAAPADAVVAVAGRRHAHAHAHARRVLQECCVATIAVGVGVQRAARAVVAHALRESRAGRGAAAVGRVGPVEARHAAGHGVHRGRAWARVVGVTAVGTGCAGPHPVGIGAKEVALAVLVGEFRSVLVEFEIHVRVRDKLKAGHVGVHLLARLAGVHGVQRKHVRVARDRHAVHAARLATVGQTALVHNVERRLGLLVHHGRDEGLVQGRVAEARSEPLAAQTLFLLETALGVLGDVEGRVVADLVVELAGGDELEDEHEERQRNDGEGVSVVGALATDPAGKEEDEVGEHRGEDDTVEHDAPEHASRLGLGDEDVEQEVALQPDVNGEIQGHGRQGDGLDAGEAQSNGRVVEEVVVVGRIVEGRGRRELDEVARGGARELAGEEAVDQGPELGQVNGSTELALEEPVDPEGADGAEGEEQGVGDVLLEDGVPGIGTVAGPVDDTGDESPGGAEQGEDDQVVEDEEGVQLGDDVTLATALGLVTGLDRQTTEDDGQNKEDERGDGRRGDTLDESPEGLVLDELGLELTPDAAQVVEVDEEDGDHGVGSDPDEERPVGRQLGRVLHVLGEDGLELANRVVVLGDELGQILDVACDGGAGEGGAGDDLVDDAGDALVGAARPRVQAVLVLVALEVTTAQVQHLFRVPPQEEHDNGVDAVGDGDLGPLRVAPDVRGREHGQPGAALARDIDLREVDGDQDGENKDAEGDEEVPQHFDEAHKNGGVHAGVLDEFVLGGAPQGEDPGPELAADGRRGVLLVGMFGLGGVDGLVVGSQEGEGNGDAEREQDRRTKGSEEGGLLELSRVTSVGVETRPANGNAYLSGKGVLQEIQQFLPSIKLVLPGPYPLEDGIH</sequence>
<evidence type="ECO:0000256" key="1">
    <source>
        <dbReference type="SAM" id="MobiDB-lite"/>
    </source>
</evidence>
<feature type="compositionally biased region" description="Basic and acidic residues" evidence="1">
    <location>
        <begin position="549"/>
        <end position="570"/>
    </location>
</feature>